<dbReference type="STRING" id="1036612.A0A1L9U0U8"/>
<protein>
    <recommendedName>
        <fullName evidence="3">PLAC8 family protein</fullName>
    </recommendedName>
</protein>
<dbReference type="AlphaFoldDB" id="A0A1L9U0U8"/>
<dbReference type="RefSeq" id="XP_040709132.1">
    <property type="nucleotide sequence ID" value="XM_040846020.1"/>
</dbReference>
<sequence length="163" mass="18415">MAAESSNAPLASSGRNWSHSFWEFWNPIDTCMMAWCCPCFLFGKTQARLEDPTLANYTPVNDNCLIFCGLNCFGLAWLIQTKKRDEMRRKLGISETHLEELLKMEKGDIKKKHGVEGSLVEDCLASFWCPCCTMVQAEKEAAKVKLGEVEATGYKKTQGMQYP</sequence>
<reference evidence="2" key="1">
    <citation type="journal article" date="2017" name="Genome Biol.">
        <title>Comparative genomics reveals high biological diversity and specific adaptations in the industrially and medically important fungal genus Aspergillus.</title>
        <authorList>
            <person name="de Vries R.P."/>
            <person name="Riley R."/>
            <person name="Wiebenga A."/>
            <person name="Aguilar-Osorio G."/>
            <person name="Amillis S."/>
            <person name="Uchima C.A."/>
            <person name="Anderluh G."/>
            <person name="Asadollahi M."/>
            <person name="Askin M."/>
            <person name="Barry K."/>
            <person name="Battaglia E."/>
            <person name="Bayram O."/>
            <person name="Benocci T."/>
            <person name="Braus-Stromeyer S.A."/>
            <person name="Caldana C."/>
            <person name="Canovas D."/>
            <person name="Cerqueira G.C."/>
            <person name="Chen F."/>
            <person name="Chen W."/>
            <person name="Choi C."/>
            <person name="Clum A."/>
            <person name="Dos Santos R.A."/>
            <person name="Damasio A.R."/>
            <person name="Diallinas G."/>
            <person name="Emri T."/>
            <person name="Fekete E."/>
            <person name="Flipphi M."/>
            <person name="Freyberg S."/>
            <person name="Gallo A."/>
            <person name="Gournas C."/>
            <person name="Habgood R."/>
            <person name="Hainaut M."/>
            <person name="Harispe M.L."/>
            <person name="Henrissat B."/>
            <person name="Hilden K.S."/>
            <person name="Hope R."/>
            <person name="Hossain A."/>
            <person name="Karabika E."/>
            <person name="Karaffa L."/>
            <person name="Karanyi Z."/>
            <person name="Krasevec N."/>
            <person name="Kuo A."/>
            <person name="Kusch H."/>
            <person name="LaButti K."/>
            <person name="Lagendijk E.L."/>
            <person name="Lapidus A."/>
            <person name="Levasseur A."/>
            <person name="Lindquist E."/>
            <person name="Lipzen A."/>
            <person name="Logrieco A.F."/>
            <person name="MacCabe A."/>
            <person name="Maekelae M.R."/>
            <person name="Malavazi I."/>
            <person name="Melin P."/>
            <person name="Meyer V."/>
            <person name="Mielnichuk N."/>
            <person name="Miskei M."/>
            <person name="Molnar A.P."/>
            <person name="Mule G."/>
            <person name="Ngan C.Y."/>
            <person name="Orejas M."/>
            <person name="Orosz E."/>
            <person name="Ouedraogo J.P."/>
            <person name="Overkamp K.M."/>
            <person name="Park H.-S."/>
            <person name="Perrone G."/>
            <person name="Piumi F."/>
            <person name="Punt P.J."/>
            <person name="Ram A.F."/>
            <person name="Ramon A."/>
            <person name="Rauscher S."/>
            <person name="Record E."/>
            <person name="Riano-Pachon D.M."/>
            <person name="Robert V."/>
            <person name="Roehrig J."/>
            <person name="Ruller R."/>
            <person name="Salamov A."/>
            <person name="Salih N.S."/>
            <person name="Samson R.A."/>
            <person name="Sandor E."/>
            <person name="Sanguinetti M."/>
            <person name="Schuetze T."/>
            <person name="Sepcic K."/>
            <person name="Shelest E."/>
            <person name="Sherlock G."/>
            <person name="Sophianopoulou V."/>
            <person name="Squina F.M."/>
            <person name="Sun H."/>
            <person name="Susca A."/>
            <person name="Todd R.B."/>
            <person name="Tsang A."/>
            <person name="Unkles S.E."/>
            <person name="van de Wiele N."/>
            <person name="van Rossen-Uffink D."/>
            <person name="Oliveira J.V."/>
            <person name="Vesth T.C."/>
            <person name="Visser J."/>
            <person name="Yu J.-H."/>
            <person name="Zhou M."/>
            <person name="Andersen M.R."/>
            <person name="Archer D.B."/>
            <person name="Baker S.E."/>
            <person name="Benoit I."/>
            <person name="Brakhage A.A."/>
            <person name="Braus G.H."/>
            <person name="Fischer R."/>
            <person name="Frisvad J.C."/>
            <person name="Goldman G.H."/>
            <person name="Houbraken J."/>
            <person name="Oakley B."/>
            <person name="Pocsi I."/>
            <person name="Scazzocchio C."/>
            <person name="Seiboth B."/>
            <person name="vanKuyk P.A."/>
            <person name="Wortman J."/>
            <person name="Dyer P.S."/>
            <person name="Grigoriev I.V."/>
        </authorList>
    </citation>
    <scope>NUCLEOTIDE SEQUENCE [LARGE SCALE GENOMIC DNA]</scope>
    <source>
        <strain evidence="2">CBS 593.65</strain>
    </source>
</reference>
<dbReference type="EMBL" id="KV878582">
    <property type="protein sequence ID" value="OJJ65326.1"/>
    <property type="molecule type" value="Genomic_DNA"/>
</dbReference>
<keyword evidence="2" id="KW-1185">Reference proteome</keyword>
<dbReference type="VEuPathDB" id="FungiDB:ASPSYDRAFT_40137"/>
<organism evidence="1 2">
    <name type="scientific">Aspergillus sydowii CBS 593.65</name>
    <dbReference type="NCBI Taxonomy" id="1036612"/>
    <lineage>
        <taxon>Eukaryota</taxon>
        <taxon>Fungi</taxon>
        <taxon>Dikarya</taxon>
        <taxon>Ascomycota</taxon>
        <taxon>Pezizomycotina</taxon>
        <taxon>Eurotiomycetes</taxon>
        <taxon>Eurotiomycetidae</taxon>
        <taxon>Eurotiales</taxon>
        <taxon>Aspergillaceae</taxon>
        <taxon>Aspergillus</taxon>
        <taxon>Aspergillus subgen. Nidulantes</taxon>
    </lineage>
</organism>
<dbReference type="Proteomes" id="UP000184356">
    <property type="component" value="Unassembled WGS sequence"/>
</dbReference>
<dbReference type="OrthoDB" id="1045822at2759"/>
<accession>A0A1L9U0U8</accession>
<dbReference type="InterPro" id="IPR006461">
    <property type="entry name" value="PLAC_motif_containing"/>
</dbReference>
<dbReference type="PANTHER" id="PTHR15907">
    <property type="entry name" value="DUF614 FAMILY PROTEIN-RELATED"/>
    <property type="match status" value="1"/>
</dbReference>
<evidence type="ECO:0000313" key="2">
    <source>
        <dbReference type="Proteomes" id="UP000184356"/>
    </source>
</evidence>
<evidence type="ECO:0008006" key="3">
    <source>
        <dbReference type="Google" id="ProtNLM"/>
    </source>
</evidence>
<gene>
    <name evidence="1" type="ORF">ASPSYDRAFT_40137</name>
</gene>
<proteinExistence type="predicted"/>
<dbReference type="Pfam" id="PF04749">
    <property type="entry name" value="PLAC8"/>
    <property type="match status" value="2"/>
</dbReference>
<dbReference type="GeneID" id="63762093"/>
<evidence type="ECO:0000313" key="1">
    <source>
        <dbReference type="EMBL" id="OJJ65326.1"/>
    </source>
</evidence>
<name>A0A1L9U0U8_9EURO</name>